<dbReference type="RefSeq" id="WP_010921502.1">
    <property type="nucleotide sequence ID" value="NC_011916.1"/>
</dbReference>
<dbReference type="Proteomes" id="UP000001364">
    <property type="component" value="Chromosome"/>
</dbReference>
<accession>A0A0H3CG11</accession>
<dbReference type="KEGG" id="ccs:CCNA_03789"/>
<evidence type="ECO:0000313" key="3">
    <source>
        <dbReference type="Proteomes" id="UP000001364"/>
    </source>
</evidence>
<organism evidence="2 3">
    <name type="scientific">Caulobacter vibrioides (strain NA1000 / CB15N)</name>
    <name type="common">Caulobacter crescentus</name>
    <dbReference type="NCBI Taxonomy" id="565050"/>
    <lineage>
        <taxon>Bacteria</taxon>
        <taxon>Pseudomonadati</taxon>
        <taxon>Pseudomonadota</taxon>
        <taxon>Alphaproteobacteria</taxon>
        <taxon>Caulobacterales</taxon>
        <taxon>Caulobacteraceae</taxon>
        <taxon>Caulobacter</taxon>
    </lineage>
</organism>
<keyword evidence="1" id="KW-0472">Membrane</keyword>
<dbReference type="EMBL" id="CP001340">
    <property type="protein sequence ID" value="ACL97254.1"/>
    <property type="molecule type" value="Genomic_DNA"/>
</dbReference>
<dbReference type="PATRIC" id="fig|565050.3.peg.3693"/>
<gene>
    <name evidence="2" type="ordered locus">CCNA_03789</name>
</gene>
<keyword evidence="3" id="KW-1185">Reference proteome</keyword>
<sequence length="127" mass="14032">MNRQKIIFLVVLGAVAVFIAAMVRSMLPTHQVLANGYQVSVGGKGETWVRTPDRKALITEVTSVWASSDRMLIERHPTDDKPPFKLLDCDYQLGVGREALRLIPAAEARAMMPGLRREAASPKTCVK</sequence>
<protein>
    <submittedName>
        <fullName evidence="2">Uncharacterized protein</fullName>
    </submittedName>
</protein>
<keyword evidence="1" id="KW-1133">Transmembrane helix</keyword>
<proteinExistence type="predicted"/>
<evidence type="ECO:0000256" key="1">
    <source>
        <dbReference type="SAM" id="Phobius"/>
    </source>
</evidence>
<dbReference type="RefSeq" id="YP_002519162.1">
    <property type="nucleotide sequence ID" value="NC_011916.1"/>
</dbReference>
<reference evidence="2 3" key="1">
    <citation type="journal article" date="2010" name="J. Bacteriol.">
        <title>The genetic basis of laboratory adaptation in Caulobacter crescentus.</title>
        <authorList>
            <person name="Marks M.E."/>
            <person name="Castro-Rojas C.M."/>
            <person name="Teiling C."/>
            <person name="Du L."/>
            <person name="Kapatral V."/>
            <person name="Walunas T.L."/>
            <person name="Crosson S."/>
        </authorList>
    </citation>
    <scope>NUCLEOTIDE SEQUENCE [LARGE SCALE GENOMIC DNA]</scope>
    <source>
        <strain evidence="3">NA1000 / CB15N</strain>
    </source>
</reference>
<keyword evidence="1" id="KW-0812">Transmembrane</keyword>
<name>A0A0H3CG11_CAUVN</name>
<dbReference type="AlphaFoldDB" id="A0A0H3CG11"/>
<feature type="transmembrane region" description="Helical" evidence="1">
    <location>
        <begin position="6"/>
        <end position="23"/>
    </location>
</feature>
<evidence type="ECO:0000313" key="2">
    <source>
        <dbReference type="EMBL" id="ACL97254.1"/>
    </source>
</evidence>
<dbReference type="OrthoDB" id="7189650at2"/>
<dbReference type="GeneID" id="7331987"/>
<dbReference type="HOGENOM" id="CLU_1966592_0_0_5"/>